<name>A0A5B8N1X9_9CHLO</name>
<feature type="chain" id="PRO_5044096601" description="Plant heme peroxidase family profile domain-containing protein" evidence="1">
    <location>
        <begin position="22"/>
        <end position="487"/>
    </location>
</feature>
<sequence>MKKAVVTLAVLATLMSASVSAYDDWRSERYEWRNERDEWRSERRDEWRNERREWRNRRHPEEGRMDSLYIDDEDIDNGSGRRDLSQFWGRIPRPDDGSECNITDPAGFWDALSRVAGSKDVKNLPCVSTSLFARIGPQDVNDTVTNLGSREENFVTNYLGLQAWLQLSALYGKGGCEDTLKFLTGMKTLAGFAIPTKKDAFIKTGGLELGNVLVFKIPESLKPKADPEVPTTAFWFKFFVDEGRSNIKDGAVPMDVQREVNYAYTTADPEDDLNFLQVYKKLTGCKLPRKLQRAWGADYFPTSLFGQLPVPGFSSDDDRAYLVESGCKTSYVDAITNASAALANCRNVKCSFVEKVTDCLNKGLFERVSYEDRDAASVRAVMDICLSSSALNSGNGMTWDTVSSPFSCKRLSRQSSKDRQFAPEIVLPEIEDIVRSGDGVEKTISFANSANIFGKETTPACFDKGATLEQQDIDFITEGYKPHYCAN</sequence>
<dbReference type="AlphaFoldDB" id="A0A5B8N1X9"/>
<evidence type="ECO:0000313" key="2">
    <source>
        <dbReference type="EMBL" id="CAD9720175.1"/>
    </source>
</evidence>
<reference evidence="3 4" key="1">
    <citation type="submission" date="2018-07" db="EMBL/GenBank/DDBJ databases">
        <title>The complete nuclear genome of the prasinophyte Chloropicon primus (CCMP1205).</title>
        <authorList>
            <person name="Pombert J.-F."/>
            <person name="Otis C."/>
            <person name="Turmel M."/>
            <person name="Lemieux C."/>
        </authorList>
    </citation>
    <scope>NUCLEOTIDE SEQUENCE [LARGE SCALE GENOMIC DNA]</scope>
    <source>
        <strain evidence="3 4">CCMP1205</strain>
    </source>
</reference>
<reference evidence="2" key="2">
    <citation type="submission" date="2021-01" db="EMBL/GenBank/DDBJ databases">
        <authorList>
            <person name="Corre E."/>
            <person name="Pelletier E."/>
            <person name="Niang G."/>
            <person name="Scheremetjew M."/>
            <person name="Finn R."/>
            <person name="Kale V."/>
            <person name="Holt S."/>
            <person name="Cochrane G."/>
            <person name="Meng A."/>
            <person name="Brown T."/>
            <person name="Cohen L."/>
        </authorList>
    </citation>
    <scope>NUCLEOTIDE SEQUENCE</scope>
    <source>
        <strain evidence="2">CCMP1205</strain>
    </source>
</reference>
<evidence type="ECO:0000256" key="1">
    <source>
        <dbReference type="SAM" id="SignalP"/>
    </source>
</evidence>
<proteinExistence type="predicted"/>
<dbReference type="EMBL" id="HBHL01013746">
    <property type="protein sequence ID" value="CAD9720175.1"/>
    <property type="molecule type" value="Transcribed_RNA"/>
</dbReference>
<accession>A0A5B8N1X9</accession>
<dbReference type="Proteomes" id="UP000316726">
    <property type="component" value="Chromosome 18"/>
</dbReference>
<keyword evidence="1" id="KW-0732">Signal</keyword>
<evidence type="ECO:0008006" key="5">
    <source>
        <dbReference type="Google" id="ProtNLM"/>
    </source>
</evidence>
<evidence type="ECO:0000313" key="3">
    <source>
        <dbReference type="EMBL" id="QDZ25724.1"/>
    </source>
</evidence>
<dbReference type="EMBL" id="CP031051">
    <property type="protein sequence ID" value="QDZ25724.1"/>
    <property type="molecule type" value="Genomic_DNA"/>
</dbReference>
<keyword evidence="4" id="KW-1185">Reference proteome</keyword>
<protein>
    <recommendedName>
        <fullName evidence="5">Plant heme peroxidase family profile domain-containing protein</fullName>
    </recommendedName>
</protein>
<organism evidence="3 4">
    <name type="scientific">Chloropicon primus</name>
    <dbReference type="NCBI Taxonomy" id="1764295"/>
    <lineage>
        <taxon>Eukaryota</taxon>
        <taxon>Viridiplantae</taxon>
        <taxon>Chlorophyta</taxon>
        <taxon>Chloropicophyceae</taxon>
        <taxon>Chloropicales</taxon>
        <taxon>Chloropicaceae</taxon>
        <taxon>Chloropicon</taxon>
    </lineage>
</organism>
<feature type="signal peptide" evidence="1">
    <location>
        <begin position="1"/>
        <end position="21"/>
    </location>
</feature>
<evidence type="ECO:0000313" key="4">
    <source>
        <dbReference type="Proteomes" id="UP000316726"/>
    </source>
</evidence>
<gene>
    <name evidence="3" type="ORF">A3770_18p82420</name>
    <name evidence="2" type="ORF">CPRI1469_LOCUS9041</name>
</gene>